<dbReference type="Gene3D" id="3.40.50.300">
    <property type="entry name" value="P-loop containing nucleotide triphosphate hydrolases"/>
    <property type="match status" value="1"/>
</dbReference>
<accession>A0A1G2SB53</accession>
<dbReference type="InterPro" id="IPR027417">
    <property type="entry name" value="P-loop_NTPase"/>
</dbReference>
<sequence length="128" mass="14771">MVLTERKEHIEILNLYLRGEAETIAISGDDSARSRKLKHDQIRAGNFQILLATGQLLGEGFDVHGIDTIVLAFPFSFEGKLVQYIGRLRGEGLKYVIDFHDEKVEFLDRQFKKRKKFYKEKLNLNDSA</sequence>
<comment type="caution">
    <text evidence="2">The sequence shown here is derived from an EMBL/GenBank/DDBJ whole genome shotgun (WGS) entry which is preliminary data.</text>
</comment>
<dbReference type="CDD" id="cd18785">
    <property type="entry name" value="SF2_C"/>
    <property type="match status" value="1"/>
</dbReference>
<dbReference type="Pfam" id="PF00271">
    <property type="entry name" value="Helicase_C"/>
    <property type="match status" value="1"/>
</dbReference>
<gene>
    <name evidence="2" type="ORF">A3D51_03790</name>
</gene>
<dbReference type="AlphaFoldDB" id="A0A1G2SB53"/>
<dbReference type="Proteomes" id="UP000179118">
    <property type="component" value="Unassembled WGS sequence"/>
</dbReference>
<evidence type="ECO:0000313" key="2">
    <source>
        <dbReference type="EMBL" id="OHA81968.1"/>
    </source>
</evidence>
<organism evidence="2 3">
    <name type="scientific">Candidatus Yonathbacteria bacterium RIFCSPHIGHO2_02_FULL_44_14</name>
    <dbReference type="NCBI Taxonomy" id="1802724"/>
    <lineage>
        <taxon>Bacteria</taxon>
        <taxon>Candidatus Yonathiibacteriota</taxon>
    </lineage>
</organism>
<feature type="domain" description="Helicase C-terminal" evidence="1">
    <location>
        <begin position="2"/>
        <end position="88"/>
    </location>
</feature>
<evidence type="ECO:0000259" key="1">
    <source>
        <dbReference type="Pfam" id="PF00271"/>
    </source>
</evidence>
<dbReference type="EMBL" id="MHUT01000002">
    <property type="protein sequence ID" value="OHA81968.1"/>
    <property type="molecule type" value="Genomic_DNA"/>
</dbReference>
<dbReference type="InterPro" id="IPR001650">
    <property type="entry name" value="Helicase_C-like"/>
</dbReference>
<evidence type="ECO:0000313" key="3">
    <source>
        <dbReference type="Proteomes" id="UP000179118"/>
    </source>
</evidence>
<reference evidence="2 3" key="1">
    <citation type="journal article" date="2016" name="Nat. Commun.">
        <title>Thousands of microbial genomes shed light on interconnected biogeochemical processes in an aquifer system.</title>
        <authorList>
            <person name="Anantharaman K."/>
            <person name="Brown C.T."/>
            <person name="Hug L.A."/>
            <person name="Sharon I."/>
            <person name="Castelle C.J."/>
            <person name="Probst A.J."/>
            <person name="Thomas B.C."/>
            <person name="Singh A."/>
            <person name="Wilkins M.J."/>
            <person name="Karaoz U."/>
            <person name="Brodie E.L."/>
            <person name="Williams K.H."/>
            <person name="Hubbard S.S."/>
            <person name="Banfield J.F."/>
        </authorList>
    </citation>
    <scope>NUCLEOTIDE SEQUENCE [LARGE SCALE GENOMIC DNA]</scope>
</reference>
<protein>
    <recommendedName>
        <fullName evidence="1">Helicase C-terminal domain-containing protein</fullName>
    </recommendedName>
</protein>
<dbReference type="SUPFAM" id="SSF52540">
    <property type="entry name" value="P-loop containing nucleoside triphosphate hydrolases"/>
    <property type="match status" value="1"/>
</dbReference>
<name>A0A1G2SB53_9BACT</name>
<proteinExistence type="predicted"/>